<sequence length="487" mass="51514">MGTGRAVGVRGTPGTVGTVGANHARFTPARSIPEEIHVSVQSAQNTAVPAASTGRRRVVIVGSGFGGISAAQALADANVDITLVSKTDTFLFVPMLYQVATGLITENEVAPSIGEVLKGQDNVTIVQAEVTDIDLEGKAVIATANGAEQRFAYDEVVFAAGAGQSYFGNDHFAEFAPGMKTVEDALYLRSLIFDSFDRAEKAAAEGRMDDARKALTFVVVGAGPTGLELVGQLAEICNRTLADRYQHIDTREARLVLVEGMGQVMPPFSQKLGASAQRQLEDLGVEVRLNSMATDITAEGITLSVKDQEPETIEADTKIWAAGVQCAGIGKVVADKAGAETDRAGRVVVQDDLTLPGHPEILFVGDMIKFDGAPGVAQNAMQSGKHAGETIARRTVGLDSTEPYSYFDKGSFAVIARGKAVGYLGADKKVELTRVPAWLMWLGIHLAYLPGLRNRALSLKAWVTDALGAPSPEVKEITSHPAPTRQA</sequence>
<proteinExistence type="inferred from homology"/>
<dbReference type="Pfam" id="PF07992">
    <property type="entry name" value="Pyr_redox_2"/>
    <property type="match status" value="1"/>
</dbReference>
<evidence type="ECO:0000256" key="6">
    <source>
        <dbReference type="ARBA" id="ARBA00023027"/>
    </source>
</evidence>
<name>A0A2I1PD75_9MICO</name>
<protein>
    <recommendedName>
        <fullName evidence="2">NADH:ubiquinone reductase (non-electrogenic)</fullName>
        <ecNumber evidence="2">1.6.5.9</ecNumber>
    </recommendedName>
</protein>
<dbReference type="AlphaFoldDB" id="A0A2I1PD75"/>
<evidence type="ECO:0000259" key="8">
    <source>
        <dbReference type="Pfam" id="PF07992"/>
    </source>
</evidence>
<dbReference type="Gene3D" id="3.50.50.100">
    <property type="match status" value="1"/>
</dbReference>
<dbReference type="InterPro" id="IPR023753">
    <property type="entry name" value="FAD/NAD-binding_dom"/>
</dbReference>
<dbReference type="SUPFAM" id="SSF51905">
    <property type="entry name" value="FAD/NAD(P)-binding domain"/>
    <property type="match status" value="1"/>
</dbReference>
<evidence type="ECO:0000256" key="3">
    <source>
        <dbReference type="ARBA" id="ARBA00022630"/>
    </source>
</evidence>
<reference evidence="9 10" key="1">
    <citation type="submission" date="2017-12" db="EMBL/GenBank/DDBJ databases">
        <title>Phylogenetic diversity of female urinary microbiome.</title>
        <authorList>
            <person name="Thomas-White K."/>
            <person name="Wolfe A.J."/>
        </authorList>
    </citation>
    <scope>NUCLEOTIDE SEQUENCE [LARGE SCALE GENOMIC DNA]</scope>
    <source>
        <strain evidence="9 10">UMB1298</strain>
    </source>
</reference>
<dbReference type="PRINTS" id="PR00411">
    <property type="entry name" value="PNDRDTASEI"/>
</dbReference>
<comment type="caution">
    <text evidence="9">The sequence shown here is derived from an EMBL/GenBank/DDBJ whole genome shotgun (WGS) entry which is preliminary data.</text>
</comment>
<dbReference type="PANTHER" id="PTHR43706:SF47">
    <property type="entry name" value="EXTERNAL NADH-UBIQUINONE OXIDOREDUCTASE 1, MITOCHONDRIAL-RELATED"/>
    <property type="match status" value="1"/>
</dbReference>
<accession>A0A2I1PD75</accession>
<dbReference type="Proteomes" id="UP000234206">
    <property type="component" value="Unassembled WGS sequence"/>
</dbReference>
<evidence type="ECO:0000256" key="4">
    <source>
        <dbReference type="ARBA" id="ARBA00022827"/>
    </source>
</evidence>
<evidence type="ECO:0000256" key="1">
    <source>
        <dbReference type="ARBA" id="ARBA00005272"/>
    </source>
</evidence>
<keyword evidence="4" id="KW-0274">FAD</keyword>
<evidence type="ECO:0000256" key="5">
    <source>
        <dbReference type="ARBA" id="ARBA00023002"/>
    </source>
</evidence>
<dbReference type="GO" id="GO:0050136">
    <property type="term" value="F:NADH dehydrogenase (quinone) (non-electrogenic) activity"/>
    <property type="evidence" value="ECO:0007669"/>
    <property type="project" value="UniProtKB-EC"/>
</dbReference>
<keyword evidence="6" id="KW-0520">NAD</keyword>
<dbReference type="EC" id="1.6.5.9" evidence="2"/>
<comment type="similarity">
    <text evidence="1">Belongs to the NADH dehydrogenase family.</text>
</comment>
<dbReference type="EMBL" id="PKIZ01000002">
    <property type="protein sequence ID" value="PKZ42593.1"/>
    <property type="molecule type" value="Genomic_DNA"/>
</dbReference>
<keyword evidence="3" id="KW-0285">Flavoprotein</keyword>
<evidence type="ECO:0000313" key="10">
    <source>
        <dbReference type="Proteomes" id="UP000234206"/>
    </source>
</evidence>
<dbReference type="InterPro" id="IPR045024">
    <property type="entry name" value="NDH-2"/>
</dbReference>
<dbReference type="PANTHER" id="PTHR43706">
    <property type="entry name" value="NADH DEHYDROGENASE"/>
    <property type="match status" value="1"/>
</dbReference>
<dbReference type="OrthoDB" id="9781621at2"/>
<gene>
    <name evidence="9" type="ORF">CYJ76_01610</name>
</gene>
<evidence type="ECO:0000256" key="7">
    <source>
        <dbReference type="ARBA" id="ARBA00047599"/>
    </source>
</evidence>
<organism evidence="9 10">
    <name type="scientific">Kytococcus schroeteri</name>
    <dbReference type="NCBI Taxonomy" id="138300"/>
    <lineage>
        <taxon>Bacteria</taxon>
        <taxon>Bacillati</taxon>
        <taxon>Actinomycetota</taxon>
        <taxon>Actinomycetes</taxon>
        <taxon>Micrococcales</taxon>
        <taxon>Kytococcaceae</taxon>
        <taxon>Kytococcus</taxon>
    </lineage>
</organism>
<dbReference type="InterPro" id="IPR036188">
    <property type="entry name" value="FAD/NAD-bd_sf"/>
</dbReference>
<dbReference type="PRINTS" id="PR00368">
    <property type="entry name" value="FADPNR"/>
</dbReference>
<keyword evidence="5" id="KW-0560">Oxidoreductase</keyword>
<keyword evidence="10" id="KW-1185">Reference proteome</keyword>
<evidence type="ECO:0000256" key="2">
    <source>
        <dbReference type="ARBA" id="ARBA00012637"/>
    </source>
</evidence>
<feature type="domain" description="FAD/NAD(P)-binding" evidence="8">
    <location>
        <begin position="57"/>
        <end position="384"/>
    </location>
</feature>
<comment type="catalytic activity">
    <reaction evidence="7">
        <text>a quinone + NADH + H(+) = a quinol + NAD(+)</text>
        <dbReference type="Rhea" id="RHEA:46160"/>
        <dbReference type="ChEBI" id="CHEBI:15378"/>
        <dbReference type="ChEBI" id="CHEBI:24646"/>
        <dbReference type="ChEBI" id="CHEBI:57540"/>
        <dbReference type="ChEBI" id="CHEBI:57945"/>
        <dbReference type="ChEBI" id="CHEBI:132124"/>
        <dbReference type="EC" id="1.6.5.9"/>
    </reaction>
</comment>
<evidence type="ECO:0000313" key="9">
    <source>
        <dbReference type="EMBL" id="PKZ42593.1"/>
    </source>
</evidence>